<reference evidence="2 3" key="1">
    <citation type="journal article" date="2022" name="bioRxiv">
        <title>Genomics of Preaxostyla Flagellates Illuminates Evolutionary Transitions and the Path Towards Mitochondrial Loss.</title>
        <authorList>
            <person name="Novak L.V.F."/>
            <person name="Treitli S.C."/>
            <person name="Pyrih J."/>
            <person name="Halakuc P."/>
            <person name="Pipaliya S.V."/>
            <person name="Vacek V."/>
            <person name="Brzon O."/>
            <person name="Soukal P."/>
            <person name="Eme L."/>
            <person name="Dacks J.B."/>
            <person name="Karnkowska A."/>
            <person name="Elias M."/>
            <person name="Hampl V."/>
        </authorList>
    </citation>
    <scope>NUCLEOTIDE SEQUENCE [LARGE SCALE GENOMIC DNA]</scope>
    <source>
        <strain evidence="2">NAU3</strain>
        <tissue evidence="2">Gut</tissue>
    </source>
</reference>
<evidence type="ECO:0000313" key="2">
    <source>
        <dbReference type="EMBL" id="KAK2952837.1"/>
    </source>
</evidence>
<keyword evidence="3" id="KW-1185">Reference proteome</keyword>
<sequence>MVDTEEGQRWQRIKIGDKPSIDFVLDEISRFGRTTEAHIQSPIWQNITLLLRDWNVDADERKMVRLLDRIEELLKDVHDRHLGILNRRLFLSSLDTVLRIPNLPDSLKIRGLCCRLVLGVVEDSTMMLVEDEEISLMAESLERRGREEMEENQKIAEQTRQIVELEARIALFEEERSLKRQIDELKQQLADLPIWVGTESLRSLDRTSHKLTPITLTQIIKLEFGCLRTAFTGPIDEGEWELKIRASETTFSNVSVFFSLLSFSDLGFLRHPLPENASQWPCGHWSNRIGGDFTLWSGRMWQGGEFKPAGTNKKCNRIGQTAAIRVNMRTREARLFVDDEEQPGIFTDIPSPLCLGITTGFKNAPIEVLWLKQLRS</sequence>
<evidence type="ECO:0000313" key="3">
    <source>
        <dbReference type="Proteomes" id="UP001281761"/>
    </source>
</evidence>
<protein>
    <submittedName>
        <fullName evidence="2">Uncharacterized protein</fullName>
    </submittedName>
</protein>
<evidence type="ECO:0000256" key="1">
    <source>
        <dbReference type="SAM" id="Coils"/>
    </source>
</evidence>
<organism evidence="2 3">
    <name type="scientific">Blattamonas nauphoetae</name>
    <dbReference type="NCBI Taxonomy" id="2049346"/>
    <lineage>
        <taxon>Eukaryota</taxon>
        <taxon>Metamonada</taxon>
        <taxon>Preaxostyla</taxon>
        <taxon>Oxymonadida</taxon>
        <taxon>Blattamonas</taxon>
    </lineage>
</organism>
<feature type="coiled-coil region" evidence="1">
    <location>
        <begin position="138"/>
        <end position="188"/>
    </location>
</feature>
<dbReference type="Proteomes" id="UP001281761">
    <property type="component" value="Unassembled WGS sequence"/>
</dbReference>
<keyword evidence="1" id="KW-0175">Coiled coil</keyword>
<dbReference type="EMBL" id="JARBJD010000098">
    <property type="protein sequence ID" value="KAK2952837.1"/>
    <property type="molecule type" value="Genomic_DNA"/>
</dbReference>
<proteinExistence type="predicted"/>
<accession>A0ABQ9XK83</accession>
<name>A0ABQ9XK83_9EUKA</name>
<gene>
    <name evidence="2" type="ORF">BLNAU_12158</name>
</gene>
<comment type="caution">
    <text evidence="2">The sequence shown here is derived from an EMBL/GenBank/DDBJ whole genome shotgun (WGS) entry which is preliminary data.</text>
</comment>